<keyword evidence="4" id="KW-0678">Repressor</keyword>
<evidence type="ECO:0000313" key="23">
    <source>
        <dbReference type="Proteomes" id="UP000250572"/>
    </source>
</evidence>
<dbReference type="STRING" id="33528.ENSGAFP00000015517"/>
<evidence type="ECO:0000256" key="14">
    <source>
        <dbReference type="ARBA" id="ARBA00053374"/>
    </source>
</evidence>
<keyword evidence="3" id="KW-0488">Methylation</keyword>
<feature type="domain" description="RRM" evidence="21">
    <location>
        <begin position="114"/>
        <end position="192"/>
    </location>
</feature>
<evidence type="ECO:0000256" key="11">
    <source>
        <dbReference type="ARBA" id="ARBA00023159"/>
    </source>
</evidence>
<evidence type="ECO:0000256" key="16">
    <source>
        <dbReference type="ARBA" id="ARBA00077151"/>
    </source>
</evidence>
<dbReference type="CDD" id="cd12641">
    <property type="entry name" value="RRM_TRA2B"/>
    <property type="match status" value="1"/>
</dbReference>
<dbReference type="GO" id="GO:0003723">
    <property type="term" value="F:RNA binding"/>
    <property type="evidence" value="ECO:0007669"/>
    <property type="project" value="UniProtKB-UniRule"/>
</dbReference>
<keyword evidence="8" id="KW-0832">Ubl conjugation</keyword>
<evidence type="ECO:0000259" key="21">
    <source>
        <dbReference type="PROSITE" id="PS50102"/>
    </source>
</evidence>
<evidence type="ECO:0000256" key="20">
    <source>
        <dbReference type="SAM" id="Phobius"/>
    </source>
</evidence>
<dbReference type="InterPro" id="IPR000504">
    <property type="entry name" value="RRM_dom"/>
</dbReference>
<keyword evidence="9 18" id="KW-0694">RNA-binding</keyword>
<keyword evidence="13" id="KW-0539">Nucleus</keyword>
<evidence type="ECO:0000256" key="4">
    <source>
        <dbReference type="ARBA" id="ARBA00022491"/>
    </source>
</evidence>
<dbReference type="InterPro" id="IPR035979">
    <property type="entry name" value="RBD_domain_sf"/>
</dbReference>
<evidence type="ECO:0000256" key="5">
    <source>
        <dbReference type="ARBA" id="ARBA00022499"/>
    </source>
</evidence>
<evidence type="ECO:0000256" key="2">
    <source>
        <dbReference type="ARBA" id="ARBA00010269"/>
    </source>
</evidence>
<feature type="compositionally biased region" description="Basic and acidic residues" evidence="19">
    <location>
        <begin position="1"/>
        <end position="12"/>
    </location>
</feature>
<dbReference type="GO" id="GO:0006397">
    <property type="term" value="P:mRNA processing"/>
    <property type="evidence" value="ECO:0007669"/>
    <property type="project" value="UniProtKB-KW"/>
</dbReference>
<feature type="compositionally biased region" description="Basic residues" evidence="19">
    <location>
        <begin position="39"/>
        <end position="80"/>
    </location>
</feature>
<organism evidence="22 23">
    <name type="scientific">Gambusia affinis</name>
    <name type="common">Western mosquitofish</name>
    <name type="synonym">Heterandria affinis</name>
    <dbReference type="NCBI Taxonomy" id="33528"/>
    <lineage>
        <taxon>Eukaryota</taxon>
        <taxon>Metazoa</taxon>
        <taxon>Chordata</taxon>
        <taxon>Craniata</taxon>
        <taxon>Vertebrata</taxon>
        <taxon>Euteleostomi</taxon>
        <taxon>Actinopterygii</taxon>
        <taxon>Neopterygii</taxon>
        <taxon>Teleostei</taxon>
        <taxon>Neoteleostei</taxon>
        <taxon>Acanthomorphata</taxon>
        <taxon>Ovalentaria</taxon>
        <taxon>Atherinomorphae</taxon>
        <taxon>Cyprinodontiformes</taxon>
        <taxon>Poeciliidae</taxon>
        <taxon>Poeciliinae</taxon>
        <taxon>Gambusia</taxon>
    </lineage>
</organism>
<evidence type="ECO:0000256" key="8">
    <source>
        <dbReference type="ARBA" id="ARBA00022843"/>
    </source>
</evidence>
<accession>A0A315WMT7</accession>
<comment type="similarity">
    <text evidence="2">Belongs to the splicing factor SR family.</text>
</comment>
<dbReference type="PROSITE" id="PS50102">
    <property type="entry name" value="RRM"/>
    <property type="match status" value="2"/>
</dbReference>
<feature type="domain" description="RRM" evidence="21">
    <location>
        <begin position="276"/>
        <end position="342"/>
    </location>
</feature>
<evidence type="ECO:0000256" key="9">
    <source>
        <dbReference type="ARBA" id="ARBA00022884"/>
    </source>
</evidence>
<dbReference type="EMBL" id="NHOQ01000293">
    <property type="protein sequence ID" value="PWA31509.1"/>
    <property type="molecule type" value="Genomic_DNA"/>
</dbReference>
<keyword evidence="23" id="KW-1185">Reference proteome</keyword>
<keyword evidence="7" id="KW-0507">mRNA processing</keyword>
<keyword evidence="10" id="KW-0007">Acetylation</keyword>
<dbReference type="PANTHER" id="PTHR48034">
    <property type="entry name" value="TRANSFORMER-2 SEX-DETERMINING PROTEIN-RELATED"/>
    <property type="match status" value="1"/>
</dbReference>
<dbReference type="Gene3D" id="3.30.70.330">
    <property type="match status" value="2"/>
</dbReference>
<feature type="compositionally biased region" description="Low complexity" evidence="19">
    <location>
        <begin position="13"/>
        <end position="22"/>
    </location>
</feature>
<protein>
    <recommendedName>
        <fullName evidence="15">Transformer-2 protein homolog beta</fullName>
    </recommendedName>
    <alternativeName>
        <fullName evidence="17">Splicing factor, arginine/serine-rich 10</fullName>
    </alternativeName>
    <alternativeName>
        <fullName evidence="16">Transformer-2 protein homolog B</fullName>
    </alternativeName>
</protein>
<comment type="subcellular location">
    <subcellularLocation>
        <location evidence="1">Nucleus</location>
    </subcellularLocation>
</comment>
<evidence type="ECO:0000256" key="1">
    <source>
        <dbReference type="ARBA" id="ARBA00004123"/>
    </source>
</evidence>
<dbReference type="FunFam" id="3.30.70.330:FF:000160">
    <property type="entry name" value="Transformer-2 protein homolog beta"/>
    <property type="match status" value="1"/>
</dbReference>
<dbReference type="AlphaFoldDB" id="A0A315WMT7"/>
<dbReference type="InterPro" id="IPR012677">
    <property type="entry name" value="Nucleotide-bd_a/b_plait_sf"/>
</dbReference>
<keyword evidence="12" id="KW-0508">mRNA splicing</keyword>
<evidence type="ECO:0000256" key="17">
    <source>
        <dbReference type="ARBA" id="ARBA00080566"/>
    </source>
</evidence>
<dbReference type="GO" id="GO:0008380">
    <property type="term" value="P:RNA splicing"/>
    <property type="evidence" value="ECO:0007669"/>
    <property type="project" value="UniProtKB-KW"/>
</dbReference>
<evidence type="ECO:0000256" key="10">
    <source>
        <dbReference type="ARBA" id="ARBA00022990"/>
    </source>
</evidence>
<comment type="caution">
    <text evidence="22">The sequence shown here is derived from an EMBL/GenBank/DDBJ whole genome shotgun (WGS) entry which is preliminary data.</text>
</comment>
<keyword evidence="20" id="KW-0472">Membrane</keyword>
<evidence type="ECO:0000256" key="7">
    <source>
        <dbReference type="ARBA" id="ARBA00022664"/>
    </source>
</evidence>
<comment type="function">
    <text evidence="14">Sequence-specific RNA-binding protein which participates in the control of pre-mRNA splicing. Can either activate or suppress exon inclusion. Acts additively with RBMX to promote exon 7 inclusion of the survival motor neuron SMN2. Activates the splicing of MAPT/Tau exon 10. Alters pre-mRNA splicing patterns by antagonizing the effects of splicing regulators, like RBMX. Binds to the AG-rich SE2 domain in the SMN exon 7 RNA. Binds to pre-mRNA.</text>
</comment>
<keyword evidence="20" id="KW-0812">Transmembrane</keyword>
<keyword evidence="5" id="KW-1017">Isopeptide bond</keyword>
<evidence type="ECO:0000256" key="3">
    <source>
        <dbReference type="ARBA" id="ARBA00022481"/>
    </source>
</evidence>
<sequence>MSDNDKGRESRSASRSVSPRAPGKSASRSPARSKDGSHHSRSKSWSRSKSRSGSHSNHGSHKHYSHSRSRSRSGRRRSRSRSYSGERRHRSLSHSPMSNRRRHIGNRANPDPNACLGVFGLSLYTTERDLRDVFSKYGPLADVCIVYDQQSRRSRGFAFVYFENTADAKEAKDRANGMELDGRRIRVDFSITKRPHTPTPGIYMGLAVVVAAVLVVPGAIHATTTADMTVDMIEAAMIAMTTGTTTDHTGEDLHHHTTEAHTDLGQDPGLILLIMNKLYVGNLSPSVTVEDLEQLFGERELPAPEQVLLKSGYAFVDFPDQNSAIKAIETLSAAGMYMGWSLTDCLGSGAQRGASAEYLSDPCSPGVRLCFYEVSWRWVTGVRRKRAHKQVAECWRRRWREGGGGGGRGKVELHGKLIEVDYSVPKKLRVEGNVQFPRFTARSAKRKHGVKACATPLS</sequence>
<dbReference type="SUPFAM" id="SSF54928">
    <property type="entry name" value="RNA-binding domain, RBD"/>
    <property type="match status" value="1"/>
</dbReference>
<evidence type="ECO:0000256" key="6">
    <source>
        <dbReference type="ARBA" id="ARBA00022553"/>
    </source>
</evidence>
<reference evidence="22 23" key="1">
    <citation type="journal article" date="2018" name="G3 (Bethesda)">
        <title>A High-Quality Reference Genome for the Invasive Mosquitofish Gambusia affinis Using a Chicago Library.</title>
        <authorList>
            <person name="Hoffberg S.L."/>
            <person name="Troendle N.J."/>
            <person name="Glenn T.C."/>
            <person name="Mahmud O."/>
            <person name="Louha S."/>
            <person name="Chalopin D."/>
            <person name="Bennetzen J.L."/>
            <person name="Mauricio R."/>
        </authorList>
    </citation>
    <scope>NUCLEOTIDE SEQUENCE [LARGE SCALE GENOMIC DNA]</scope>
    <source>
        <strain evidence="22">NE01/NJP1002.9</strain>
        <tissue evidence="22">Muscle</tissue>
    </source>
</reference>
<keyword evidence="11" id="KW-0010">Activator</keyword>
<name>A0A315WMT7_GAMAF</name>
<evidence type="ECO:0000313" key="22">
    <source>
        <dbReference type="EMBL" id="PWA31509.1"/>
    </source>
</evidence>
<evidence type="ECO:0000256" key="19">
    <source>
        <dbReference type="SAM" id="MobiDB-lite"/>
    </source>
</evidence>
<evidence type="ECO:0000256" key="15">
    <source>
        <dbReference type="ARBA" id="ARBA00070873"/>
    </source>
</evidence>
<dbReference type="Pfam" id="PF00076">
    <property type="entry name" value="RRM_1"/>
    <property type="match status" value="2"/>
</dbReference>
<evidence type="ECO:0000256" key="18">
    <source>
        <dbReference type="PROSITE-ProRule" id="PRU00176"/>
    </source>
</evidence>
<dbReference type="InterPro" id="IPR050441">
    <property type="entry name" value="RBM"/>
</dbReference>
<evidence type="ECO:0000256" key="13">
    <source>
        <dbReference type="ARBA" id="ARBA00023242"/>
    </source>
</evidence>
<feature type="region of interest" description="Disordered" evidence="19">
    <location>
        <begin position="1"/>
        <end position="111"/>
    </location>
</feature>
<gene>
    <name evidence="22" type="ORF">CCH79_00002857</name>
</gene>
<evidence type="ECO:0000256" key="12">
    <source>
        <dbReference type="ARBA" id="ARBA00023187"/>
    </source>
</evidence>
<keyword evidence="6" id="KW-0597">Phosphoprotein</keyword>
<dbReference type="SMART" id="SM00360">
    <property type="entry name" value="RRM"/>
    <property type="match status" value="2"/>
</dbReference>
<feature type="transmembrane region" description="Helical" evidence="20">
    <location>
        <begin position="201"/>
        <end position="220"/>
    </location>
</feature>
<dbReference type="GO" id="GO:0005634">
    <property type="term" value="C:nucleus"/>
    <property type="evidence" value="ECO:0007669"/>
    <property type="project" value="UniProtKB-SubCell"/>
</dbReference>
<dbReference type="Proteomes" id="UP000250572">
    <property type="component" value="Unassembled WGS sequence"/>
</dbReference>
<keyword evidence="20" id="KW-1133">Transmembrane helix</keyword>
<proteinExistence type="inferred from homology"/>